<evidence type="ECO:0000313" key="2">
    <source>
        <dbReference type="Proteomes" id="UP000887578"/>
    </source>
</evidence>
<sequence length="313" mass="36916">MLKSYGSGSNYSPPIVSRSFSVRSFREDSPDPTVVSQDFDINDNYERPAYDNNEDASSADENDYSANQNFRESRCRMIEREIRKYWKCVKTLFETREKIITRLQQQLAKERCYTLNETKKINAKVQKIEKDLNEWIPVIPQWKASFQRDSNKNVIIRKGFIYERINETNQFQCKYASDYFTHCYSYIRIDEDDNIIEGSFCNHSHHGSNYIEDEPSPHATPVSLTRIHGPTTGKPKYQKMMKMIDKALHDTADWCTQINLCLNNMELIHRCISELEENQDELFNSRTKRISTKMVVQEAKNILKCIRLDKRQD</sequence>
<evidence type="ECO:0000313" key="3">
    <source>
        <dbReference type="WBParaSite" id="PDA_v2.g7054.t1"/>
    </source>
</evidence>
<feature type="region of interest" description="Disordered" evidence="1">
    <location>
        <begin position="23"/>
        <end position="65"/>
    </location>
</feature>
<keyword evidence="2" id="KW-1185">Reference proteome</keyword>
<protein>
    <submittedName>
        <fullName evidence="3">Uncharacterized protein</fullName>
    </submittedName>
</protein>
<dbReference type="AlphaFoldDB" id="A0A914QTE7"/>
<organism evidence="2 3">
    <name type="scientific">Panagrolaimus davidi</name>
    <dbReference type="NCBI Taxonomy" id="227884"/>
    <lineage>
        <taxon>Eukaryota</taxon>
        <taxon>Metazoa</taxon>
        <taxon>Ecdysozoa</taxon>
        <taxon>Nematoda</taxon>
        <taxon>Chromadorea</taxon>
        <taxon>Rhabditida</taxon>
        <taxon>Tylenchina</taxon>
        <taxon>Panagrolaimomorpha</taxon>
        <taxon>Panagrolaimoidea</taxon>
        <taxon>Panagrolaimidae</taxon>
        <taxon>Panagrolaimus</taxon>
    </lineage>
</organism>
<feature type="compositionally biased region" description="Acidic residues" evidence="1">
    <location>
        <begin position="52"/>
        <end position="63"/>
    </location>
</feature>
<proteinExistence type="predicted"/>
<reference evidence="3" key="1">
    <citation type="submission" date="2022-11" db="UniProtKB">
        <authorList>
            <consortium name="WormBaseParasite"/>
        </authorList>
    </citation>
    <scope>IDENTIFICATION</scope>
</reference>
<dbReference type="Proteomes" id="UP000887578">
    <property type="component" value="Unplaced"/>
</dbReference>
<name>A0A914QTE7_9BILA</name>
<dbReference type="WBParaSite" id="PDA_v2.g7054.t1">
    <property type="protein sequence ID" value="PDA_v2.g7054.t1"/>
    <property type="gene ID" value="PDA_v2.g7054"/>
</dbReference>
<accession>A0A914QTE7</accession>
<evidence type="ECO:0000256" key="1">
    <source>
        <dbReference type="SAM" id="MobiDB-lite"/>
    </source>
</evidence>